<dbReference type="PANTHER" id="PTHR38600:SF2">
    <property type="entry name" value="SLL0088 PROTEIN"/>
    <property type="match status" value="1"/>
</dbReference>
<reference evidence="2 3" key="1">
    <citation type="submission" date="2020-02" db="EMBL/GenBank/DDBJ databases">
        <title>Genome sequence of strain CCNWXJ40-4.</title>
        <authorList>
            <person name="Gao J."/>
            <person name="Sun J."/>
        </authorList>
    </citation>
    <scope>NUCLEOTIDE SEQUENCE [LARGE SCALE GENOMIC DNA]</scope>
    <source>
        <strain evidence="2 3">CCNWXJ 40-4</strain>
    </source>
</reference>
<gene>
    <name evidence="2" type="ORF">G6N73_15875</name>
</gene>
<comment type="caution">
    <text evidence="2">The sequence shown here is derived from an EMBL/GenBank/DDBJ whole genome shotgun (WGS) entry which is preliminary data.</text>
</comment>
<evidence type="ECO:0000313" key="3">
    <source>
        <dbReference type="Proteomes" id="UP001642900"/>
    </source>
</evidence>
<dbReference type="SMART" id="SM00418">
    <property type="entry name" value="HTH_ARSR"/>
    <property type="match status" value="1"/>
</dbReference>
<dbReference type="RefSeq" id="WP_165029228.1">
    <property type="nucleotide sequence ID" value="NZ_JAAKZF010000020.1"/>
</dbReference>
<keyword evidence="3" id="KW-1185">Reference proteome</keyword>
<dbReference type="PROSITE" id="PS50987">
    <property type="entry name" value="HTH_ARSR_2"/>
    <property type="match status" value="1"/>
</dbReference>
<dbReference type="InterPro" id="IPR001845">
    <property type="entry name" value="HTH_ArsR_DNA-bd_dom"/>
</dbReference>
<dbReference type="InterPro" id="IPR036388">
    <property type="entry name" value="WH-like_DNA-bd_sf"/>
</dbReference>
<proteinExistence type="predicted"/>
<dbReference type="GO" id="GO:0003700">
    <property type="term" value="F:DNA-binding transcription factor activity"/>
    <property type="evidence" value="ECO:0007669"/>
    <property type="project" value="InterPro"/>
</dbReference>
<dbReference type="CDD" id="cd00090">
    <property type="entry name" value="HTH_ARSR"/>
    <property type="match status" value="1"/>
</dbReference>
<dbReference type="EMBL" id="JAAKZF010000020">
    <property type="protein sequence ID" value="NGO52640.1"/>
    <property type="molecule type" value="Genomic_DNA"/>
</dbReference>
<accession>A0A6G4WET0</accession>
<dbReference type="InterPro" id="IPR011991">
    <property type="entry name" value="ArsR-like_HTH"/>
</dbReference>
<protein>
    <submittedName>
        <fullName evidence="2">Winged helix-turn-helix transcriptional regulator</fullName>
    </submittedName>
</protein>
<dbReference type="Pfam" id="PF12840">
    <property type="entry name" value="HTH_20"/>
    <property type="match status" value="1"/>
</dbReference>
<dbReference type="Proteomes" id="UP001642900">
    <property type="component" value="Unassembled WGS sequence"/>
</dbReference>
<feature type="domain" description="HTH arsR-type" evidence="1">
    <location>
        <begin position="5"/>
        <end position="99"/>
    </location>
</feature>
<dbReference type="SUPFAM" id="SSF46785">
    <property type="entry name" value="Winged helix' DNA-binding domain"/>
    <property type="match status" value="1"/>
</dbReference>
<dbReference type="PANTHER" id="PTHR38600">
    <property type="entry name" value="TRANSCRIPTIONAL REGULATORY PROTEIN"/>
    <property type="match status" value="1"/>
</dbReference>
<dbReference type="AlphaFoldDB" id="A0A6G4WET0"/>
<dbReference type="NCBIfam" id="NF033788">
    <property type="entry name" value="HTH_metalloreg"/>
    <property type="match status" value="1"/>
</dbReference>
<name>A0A6G4WET0_9HYPH</name>
<dbReference type="InterPro" id="IPR036390">
    <property type="entry name" value="WH_DNA-bd_sf"/>
</dbReference>
<sequence>MTATTADTLDDRLDLVFQALANRTRRALLQRLSRGAARVTDLASPFDMSLAAVSRHISVLEQAGLIERSINGRVHSCALDASPMASAEEWLSAYNEFWNDRLDRLAEFVEE</sequence>
<evidence type="ECO:0000259" key="1">
    <source>
        <dbReference type="PROSITE" id="PS50987"/>
    </source>
</evidence>
<evidence type="ECO:0000313" key="2">
    <source>
        <dbReference type="EMBL" id="NGO52640.1"/>
    </source>
</evidence>
<organism evidence="2 3">
    <name type="scientific">Allomesorhizobium camelthorni</name>
    <dbReference type="NCBI Taxonomy" id="475069"/>
    <lineage>
        <taxon>Bacteria</taxon>
        <taxon>Pseudomonadati</taxon>
        <taxon>Pseudomonadota</taxon>
        <taxon>Alphaproteobacteria</taxon>
        <taxon>Hyphomicrobiales</taxon>
        <taxon>Phyllobacteriaceae</taxon>
        <taxon>Allomesorhizobium</taxon>
    </lineage>
</organism>
<dbReference type="Gene3D" id="1.10.10.10">
    <property type="entry name" value="Winged helix-like DNA-binding domain superfamily/Winged helix DNA-binding domain"/>
    <property type="match status" value="1"/>
</dbReference>